<dbReference type="AlphaFoldDB" id="A0A059FH59"/>
<comment type="caution">
    <text evidence="1">The sequence shown here is derived from an EMBL/GenBank/DDBJ whole genome shotgun (WGS) entry which is preliminary data.</text>
</comment>
<evidence type="ECO:0000313" key="1">
    <source>
        <dbReference type="EMBL" id="KCZ89942.1"/>
    </source>
</evidence>
<name>A0A059FH59_9PROT</name>
<keyword evidence="2" id="KW-1185">Reference proteome</keyword>
<gene>
    <name evidence="1" type="ORF">HHI_14060</name>
</gene>
<dbReference type="EMBL" id="ARYI01000013">
    <property type="protein sequence ID" value="KCZ89942.1"/>
    <property type="molecule type" value="Genomic_DNA"/>
</dbReference>
<dbReference type="RefSeq" id="WP_011648130.1">
    <property type="nucleotide sequence ID" value="NZ_ARYI01000013.1"/>
</dbReference>
<sequence length="112" mass="12313">MFGQVSFRGKSGKAWKFQRTAADAPWARSAGVVIFAAQDACGWRVYRVMELSGRAHDIQPIWALAEAERYGANAVFVALEFDAGQRKAMVADLEAGFMPVCRSTQEPVRMAA</sequence>
<reference evidence="1 2" key="1">
    <citation type="submission" date="2013-04" db="EMBL/GenBank/DDBJ databases">
        <title>Hyphomonas hirschiana VP5 Genome Sequencing.</title>
        <authorList>
            <person name="Lai Q."/>
            <person name="Shao Z."/>
        </authorList>
    </citation>
    <scope>NUCLEOTIDE SEQUENCE [LARGE SCALE GENOMIC DNA]</scope>
    <source>
        <strain evidence="1 2">VP5</strain>
    </source>
</reference>
<evidence type="ECO:0000313" key="2">
    <source>
        <dbReference type="Proteomes" id="UP000025061"/>
    </source>
</evidence>
<accession>A0A059FH59</accession>
<protein>
    <submittedName>
        <fullName evidence="1">Uncharacterized protein</fullName>
    </submittedName>
</protein>
<organism evidence="1 2">
    <name type="scientific">Hyphomonas hirschiana VP5</name>
    <dbReference type="NCBI Taxonomy" id="1280951"/>
    <lineage>
        <taxon>Bacteria</taxon>
        <taxon>Pseudomonadati</taxon>
        <taxon>Pseudomonadota</taxon>
        <taxon>Alphaproteobacteria</taxon>
        <taxon>Hyphomonadales</taxon>
        <taxon>Hyphomonadaceae</taxon>
        <taxon>Hyphomonas</taxon>
    </lineage>
</organism>
<proteinExistence type="predicted"/>
<dbReference type="PATRIC" id="fig|1280951.3.peg.2833"/>
<dbReference type="OrthoDB" id="7619655at2"/>
<dbReference type="Proteomes" id="UP000025061">
    <property type="component" value="Unassembled WGS sequence"/>
</dbReference>